<protein>
    <submittedName>
        <fullName evidence="1">Uncharacterized protein</fullName>
    </submittedName>
</protein>
<evidence type="ECO:0000313" key="1">
    <source>
        <dbReference type="EMBL" id="OGG43625.1"/>
    </source>
</evidence>
<sequence length="75" mass="8841">MDMEVVRKEESREDINALVGRRIKQLILREKCPQCGFPFKDDPAFYRYVEEEIKKDHDPITGKCPQCNWGGLLAW</sequence>
<reference evidence="1 2" key="1">
    <citation type="journal article" date="2016" name="Nat. Commun.">
        <title>Thousands of microbial genomes shed light on interconnected biogeochemical processes in an aquifer system.</title>
        <authorList>
            <person name="Anantharaman K."/>
            <person name="Brown C.T."/>
            <person name="Hug L.A."/>
            <person name="Sharon I."/>
            <person name="Castelle C.J."/>
            <person name="Probst A.J."/>
            <person name="Thomas B.C."/>
            <person name="Singh A."/>
            <person name="Wilkins M.J."/>
            <person name="Karaoz U."/>
            <person name="Brodie E.L."/>
            <person name="Williams K.H."/>
            <person name="Hubbard S.S."/>
            <person name="Banfield J.F."/>
        </authorList>
    </citation>
    <scope>NUCLEOTIDE SEQUENCE [LARGE SCALE GENOMIC DNA]</scope>
</reference>
<comment type="caution">
    <text evidence="1">The sequence shown here is derived from an EMBL/GenBank/DDBJ whole genome shotgun (WGS) entry which is preliminary data.</text>
</comment>
<organism evidence="1 2">
    <name type="scientific">Candidatus Jorgensenbacteria bacterium RIFCSPLOWO2_12_FULL_42_11</name>
    <dbReference type="NCBI Taxonomy" id="1798473"/>
    <lineage>
        <taxon>Bacteria</taxon>
        <taxon>Candidatus Joergenseniibacteriota</taxon>
    </lineage>
</organism>
<proteinExistence type="predicted"/>
<evidence type="ECO:0000313" key="2">
    <source>
        <dbReference type="Proteomes" id="UP000176633"/>
    </source>
</evidence>
<name>A0A1F6C358_9BACT</name>
<dbReference type="EMBL" id="MFKM01000009">
    <property type="protein sequence ID" value="OGG43625.1"/>
    <property type="molecule type" value="Genomic_DNA"/>
</dbReference>
<gene>
    <name evidence="1" type="ORF">A3G50_00935</name>
</gene>
<accession>A0A1F6C358</accession>
<dbReference type="AlphaFoldDB" id="A0A1F6C358"/>
<dbReference type="Proteomes" id="UP000176633">
    <property type="component" value="Unassembled WGS sequence"/>
</dbReference>